<comment type="caution">
    <text evidence="3">The sequence shown here is derived from an EMBL/GenBank/DDBJ whole genome shotgun (WGS) entry which is preliminary data.</text>
</comment>
<feature type="region of interest" description="Disordered" evidence="1">
    <location>
        <begin position="1"/>
        <end position="21"/>
    </location>
</feature>
<accession>A0A225VBT2</accession>
<dbReference type="PANTHER" id="PTHR33099">
    <property type="entry name" value="FE2OG DIOXYGENASE DOMAIN-CONTAINING PROTEIN"/>
    <property type="match status" value="1"/>
</dbReference>
<dbReference type="InterPro" id="IPR005123">
    <property type="entry name" value="Oxoglu/Fe-dep_dioxygenase_dom"/>
</dbReference>
<evidence type="ECO:0000313" key="3">
    <source>
        <dbReference type="EMBL" id="OWZ01940.1"/>
    </source>
</evidence>
<protein>
    <recommendedName>
        <fullName evidence="2">Fe2OG dioxygenase domain-containing protein</fullName>
    </recommendedName>
</protein>
<dbReference type="Gene3D" id="2.60.120.620">
    <property type="entry name" value="q2cbj1_9rhob like domain"/>
    <property type="match status" value="1"/>
</dbReference>
<dbReference type="PROSITE" id="PS51471">
    <property type="entry name" value="FE2OG_OXY"/>
    <property type="match status" value="1"/>
</dbReference>
<sequence>MSDDGKELFDQDPDLKEDFGGKEWPFSGTGGLDDVPMPTGTVCLQLSNVLGRANEHSGDFSFGGQADQLPAVPGMFVEGVGPIPVPLWEERAQKLIEKCEKSPFGHNFDTKFDENVRKSWQLEPDQVQLKNQQWETGIKKMMPTIADRLGYKDIPLECVLYKLLVYEEGGHFAKHQDTEKEDGMIATLVIQPPSLHEGGDLLVYANGEVKHRHDFGKSDGTATHMTHYAVHYADAEHVLEKVTKGYRLVLVYSICLPANVRHLERNPNKPMAGELAKIIETMEDGDNSFALLLSHEYTDKSFNMYGSESFKGVDRARYLALEEANASVSKGKKLEFLIAKLYHNVTFYGNNGNMGDWDEESRCEKLTWYTIDGDSLGEGDRVPVKFNFLNPTKNTYTELWKKPYGSSDMTGYMGNQGPEKNSVYSRFAIVACSSAAKVVQGDEILVKLKKKGLWTHYDPVPVPVTLSFCKTLCEWIVNYSDPTLFFSHIYGEKIELGTTSRMF</sequence>
<name>A0A225VBT2_9STRA</name>
<proteinExistence type="predicted"/>
<dbReference type="Proteomes" id="UP000198211">
    <property type="component" value="Unassembled WGS sequence"/>
</dbReference>
<evidence type="ECO:0000313" key="4">
    <source>
        <dbReference type="Proteomes" id="UP000198211"/>
    </source>
</evidence>
<evidence type="ECO:0000256" key="1">
    <source>
        <dbReference type="SAM" id="MobiDB-lite"/>
    </source>
</evidence>
<dbReference type="PANTHER" id="PTHR33099:SF7">
    <property type="entry name" value="MYND-TYPE DOMAIN-CONTAINING PROTEIN"/>
    <property type="match status" value="1"/>
</dbReference>
<dbReference type="EMBL" id="NBNE01006511">
    <property type="protein sequence ID" value="OWZ01940.1"/>
    <property type="molecule type" value="Genomic_DNA"/>
</dbReference>
<reference evidence="4" key="1">
    <citation type="submission" date="2017-03" db="EMBL/GenBank/DDBJ databases">
        <title>Phytopthora megakarya and P. palmivora, two closely related causual agents of cacao black pod achieved similar genome size and gene model numbers by different mechanisms.</title>
        <authorList>
            <person name="Ali S."/>
            <person name="Shao J."/>
            <person name="Larry D.J."/>
            <person name="Kronmiller B."/>
            <person name="Shen D."/>
            <person name="Strem M.D."/>
            <person name="Melnick R.L."/>
            <person name="Guiltinan M.J."/>
            <person name="Tyler B.M."/>
            <person name="Meinhardt L.W."/>
            <person name="Bailey B.A."/>
        </authorList>
    </citation>
    <scope>NUCLEOTIDE SEQUENCE [LARGE SCALE GENOMIC DNA]</scope>
    <source>
        <strain evidence="4">zdho120</strain>
    </source>
</reference>
<dbReference type="AlphaFoldDB" id="A0A225VBT2"/>
<organism evidence="3 4">
    <name type="scientific">Phytophthora megakarya</name>
    <dbReference type="NCBI Taxonomy" id="4795"/>
    <lineage>
        <taxon>Eukaryota</taxon>
        <taxon>Sar</taxon>
        <taxon>Stramenopiles</taxon>
        <taxon>Oomycota</taxon>
        <taxon>Peronosporomycetes</taxon>
        <taxon>Peronosporales</taxon>
        <taxon>Peronosporaceae</taxon>
        <taxon>Phytophthora</taxon>
    </lineage>
</organism>
<dbReference type="OrthoDB" id="116233at2759"/>
<gene>
    <name evidence="3" type="ORF">PHMEG_00026593</name>
</gene>
<keyword evidence="4" id="KW-1185">Reference proteome</keyword>
<feature type="domain" description="Fe2OG dioxygenase" evidence="2">
    <location>
        <begin position="155"/>
        <end position="256"/>
    </location>
</feature>
<evidence type="ECO:0000259" key="2">
    <source>
        <dbReference type="PROSITE" id="PS51471"/>
    </source>
</evidence>